<reference evidence="2" key="1">
    <citation type="submission" date="2022-07" db="EMBL/GenBank/DDBJ databases">
        <title>Fungi with potential for degradation of polypropylene.</title>
        <authorList>
            <person name="Gostincar C."/>
        </authorList>
    </citation>
    <scope>NUCLEOTIDE SEQUENCE</scope>
    <source>
        <strain evidence="2">EXF-13308</strain>
    </source>
</reference>
<dbReference type="SMART" id="SM01007">
    <property type="entry name" value="Aldolase_II"/>
    <property type="match status" value="1"/>
</dbReference>
<feature type="domain" description="Class II aldolase/adducin N-terminal" evidence="1">
    <location>
        <begin position="52"/>
        <end position="234"/>
    </location>
</feature>
<dbReference type="Pfam" id="PF00596">
    <property type="entry name" value="Aldolase_II"/>
    <property type="match status" value="1"/>
</dbReference>
<name>A0AA38VFA0_9PEZI</name>
<dbReference type="EMBL" id="JANBVO010000032">
    <property type="protein sequence ID" value="KAJ9137896.1"/>
    <property type="molecule type" value="Genomic_DNA"/>
</dbReference>
<comment type="caution">
    <text evidence="2">The sequence shown here is derived from an EMBL/GenBank/DDBJ whole genome shotgun (WGS) entry which is preliminary data.</text>
</comment>
<dbReference type="InterPro" id="IPR001303">
    <property type="entry name" value="Aldolase_II/adducin_N"/>
</dbReference>
<protein>
    <submittedName>
        <fullName evidence="2">L-fuculose-phosphate aldolase</fullName>
    </submittedName>
</protein>
<dbReference type="FunFam" id="3.40.225.10:FF:000009">
    <property type="entry name" value="Class II aldolase/adducin N-terminal"/>
    <property type="match status" value="1"/>
</dbReference>
<gene>
    <name evidence="2" type="ORF">NKR23_g8793</name>
</gene>
<accession>A0AA38VFA0</accession>
<dbReference type="InterPro" id="IPR051017">
    <property type="entry name" value="Aldolase-II_Adducin_sf"/>
</dbReference>
<dbReference type="AlphaFoldDB" id="A0AA38VFA0"/>
<dbReference type="InterPro" id="IPR036409">
    <property type="entry name" value="Aldolase_II/adducin_N_sf"/>
</dbReference>
<dbReference type="NCBIfam" id="NF004855">
    <property type="entry name" value="PRK06208.1"/>
    <property type="match status" value="1"/>
</dbReference>
<dbReference type="SUPFAM" id="SSF53639">
    <property type="entry name" value="AraD/HMP-PK domain-like"/>
    <property type="match status" value="1"/>
</dbReference>
<dbReference type="GO" id="GO:0005856">
    <property type="term" value="C:cytoskeleton"/>
    <property type="evidence" value="ECO:0007669"/>
    <property type="project" value="TreeGrafter"/>
</dbReference>
<dbReference type="Gene3D" id="3.40.225.10">
    <property type="entry name" value="Class II aldolase/adducin N-terminal domain"/>
    <property type="match status" value="1"/>
</dbReference>
<organism evidence="2 3">
    <name type="scientific">Pleurostoma richardsiae</name>
    <dbReference type="NCBI Taxonomy" id="41990"/>
    <lineage>
        <taxon>Eukaryota</taxon>
        <taxon>Fungi</taxon>
        <taxon>Dikarya</taxon>
        <taxon>Ascomycota</taxon>
        <taxon>Pezizomycotina</taxon>
        <taxon>Sordariomycetes</taxon>
        <taxon>Sordariomycetidae</taxon>
        <taxon>Calosphaeriales</taxon>
        <taxon>Pleurostomataceae</taxon>
        <taxon>Pleurostoma</taxon>
    </lineage>
</organism>
<evidence type="ECO:0000313" key="3">
    <source>
        <dbReference type="Proteomes" id="UP001174694"/>
    </source>
</evidence>
<dbReference type="GO" id="GO:0051015">
    <property type="term" value="F:actin filament binding"/>
    <property type="evidence" value="ECO:0007669"/>
    <property type="project" value="TreeGrafter"/>
</dbReference>
<proteinExistence type="predicted"/>
<dbReference type="PANTHER" id="PTHR10672">
    <property type="entry name" value="ADDUCIN"/>
    <property type="match status" value="1"/>
</dbReference>
<evidence type="ECO:0000313" key="2">
    <source>
        <dbReference type="EMBL" id="KAJ9137896.1"/>
    </source>
</evidence>
<dbReference type="PANTHER" id="PTHR10672:SF25">
    <property type="entry name" value="MEIOTICALLY UP-REGULATED GENE 14 PROTEIN"/>
    <property type="match status" value="1"/>
</dbReference>
<evidence type="ECO:0000259" key="1">
    <source>
        <dbReference type="SMART" id="SM01007"/>
    </source>
</evidence>
<sequence length="288" mass="32068">MATMTETAVVKGELKVESPKKPAGYDPDDPTTNLNVMPTFADKFEERQWAKQQMVAIFRVFAKHGYADGFNGHISLRDPVESLTFWINPYAKHFSRICVSDLIRVDHDGKYVEGPKGKINAAGFIIHSNIHKARPDINVICHAHSPYGRAWSAFGRPIEMLAQDCCYFYNDLSVYGGFGGVVLASAEGLELARQLGPKNKNLILQNHGLISCGSNPAEAAAYFMILERACQTQILAESAAANGIEKRLVGDEEAAYTKSWLGTTEVMYMWFQPEYEAVLYETKGEFLN</sequence>
<keyword evidence="3" id="KW-1185">Reference proteome</keyword>
<dbReference type="Proteomes" id="UP001174694">
    <property type="component" value="Unassembled WGS sequence"/>
</dbReference>